<evidence type="ECO:0000313" key="2">
    <source>
        <dbReference type="Proteomes" id="UP000317243"/>
    </source>
</evidence>
<dbReference type="Gene3D" id="4.10.410.40">
    <property type="match status" value="1"/>
</dbReference>
<evidence type="ECO:0000313" key="1">
    <source>
        <dbReference type="EMBL" id="TWT57253.1"/>
    </source>
</evidence>
<dbReference type="RefSeq" id="WP_146507109.1">
    <property type="nucleotide sequence ID" value="NZ_SIHI01000001.1"/>
</dbReference>
<dbReference type="AlphaFoldDB" id="A0A5C5X4U2"/>
<reference evidence="1 2" key="1">
    <citation type="submission" date="2019-02" db="EMBL/GenBank/DDBJ databases">
        <title>Deep-cultivation of Planctomycetes and their phenomic and genomic characterization uncovers novel biology.</title>
        <authorList>
            <person name="Wiegand S."/>
            <person name="Jogler M."/>
            <person name="Boedeker C."/>
            <person name="Pinto D."/>
            <person name="Vollmers J."/>
            <person name="Rivas-Marin E."/>
            <person name="Kohn T."/>
            <person name="Peeters S.H."/>
            <person name="Heuer A."/>
            <person name="Rast P."/>
            <person name="Oberbeckmann S."/>
            <person name="Bunk B."/>
            <person name="Jeske O."/>
            <person name="Meyerdierks A."/>
            <person name="Storesund J.E."/>
            <person name="Kallscheuer N."/>
            <person name="Luecker S."/>
            <person name="Lage O.M."/>
            <person name="Pohl T."/>
            <person name="Merkel B.J."/>
            <person name="Hornburger P."/>
            <person name="Mueller R.-W."/>
            <person name="Bruemmer F."/>
            <person name="Labrenz M."/>
            <person name="Spormann A.M."/>
            <person name="Op Den Camp H."/>
            <person name="Overmann J."/>
            <person name="Amann R."/>
            <person name="Jetten M.S.M."/>
            <person name="Mascher T."/>
            <person name="Medema M.H."/>
            <person name="Devos D.P."/>
            <person name="Kaster A.-K."/>
            <person name="Ovreas L."/>
            <person name="Rohde M."/>
            <person name="Galperin M.Y."/>
            <person name="Jogler C."/>
        </authorList>
    </citation>
    <scope>NUCLEOTIDE SEQUENCE [LARGE SCALE GENOMIC DNA]</scope>
    <source>
        <strain evidence="1 2">KOR42</strain>
    </source>
</reference>
<keyword evidence="2" id="KW-1185">Reference proteome</keyword>
<proteinExistence type="predicted"/>
<protein>
    <recommendedName>
        <fullName evidence="3">Phage major tail protein 2</fullName>
    </recommendedName>
</protein>
<evidence type="ECO:0008006" key="3">
    <source>
        <dbReference type="Google" id="ProtNLM"/>
    </source>
</evidence>
<name>A0A5C5X4U2_9PLAN</name>
<comment type="caution">
    <text evidence="1">The sequence shown here is derived from an EMBL/GenBank/DDBJ whole genome shotgun (WGS) entry which is preliminary data.</text>
</comment>
<organism evidence="1 2">
    <name type="scientific">Thalassoglobus neptunius</name>
    <dbReference type="NCBI Taxonomy" id="1938619"/>
    <lineage>
        <taxon>Bacteria</taxon>
        <taxon>Pseudomonadati</taxon>
        <taxon>Planctomycetota</taxon>
        <taxon>Planctomycetia</taxon>
        <taxon>Planctomycetales</taxon>
        <taxon>Planctomycetaceae</taxon>
        <taxon>Thalassoglobus</taxon>
    </lineage>
</organism>
<gene>
    <name evidence="1" type="ORF">KOR42_06110</name>
</gene>
<dbReference type="EMBL" id="SIHI01000001">
    <property type="protein sequence ID" value="TWT57253.1"/>
    <property type="molecule type" value="Genomic_DNA"/>
</dbReference>
<sequence length="136" mass="14605">MTVYAGVDSILQVTIAASLTTIAGIRDIEFDPGEVELMEIDDLASDYVDRAPTGRAGGGTVTAECFWDPANAQMQALHTLWNTPAEEDFSITWSTTTESIAFKGILTKIPISATRTDPITTALEVAVSQRPVLNES</sequence>
<dbReference type="Proteomes" id="UP000317243">
    <property type="component" value="Unassembled WGS sequence"/>
</dbReference>
<accession>A0A5C5X4U2</accession>